<accession>A0A0C9YA43</accession>
<dbReference type="HOGENOM" id="CLU_2016170_0_0_1"/>
<proteinExistence type="predicted"/>
<dbReference type="EMBL" id="KN834363">
    <property type="protein sequence ID" value="KIK10914.1"/>
    <property type="molecule type" value="Genomic_DNA"/>
</dbReference>
<gene>
    <name evidence="1" type="ORF">PISMIDRAFT_690697</name>
</gene>
<reference evidence="1 2" key="1">
    <citation type="submission" date="2014-04" db="EMBL/GenBank/DDBJ databases">
        <authorList>
            <consortium name="DOE Joint Genome Institute"/>
            <person name="Kuo A."/>
            <person name="Kohler A."/>
            <person name="Costa M.D."/>
            <person name="Nagy L.G."/>
            <person name="Floudas D."/>
            <person name="Copeland A."/>
            <person name="Barry K.W."/>
            <person name="Cichocki N."/>
            <person name="Veneault-Fourrey C."/>
            <person name="LaButti K."/>
            <person name="Lindquist E.A."/>
            <person name="Lipzen A."/>
            <person name="Lundell T."/>
            <person name="Morin E."/>
            <person name="Murat C."/>
            <person name="Sun H."/>
            <person name="Tunlid A."/>
            <person name="Henrissat B."/>
            <person name="Grigoriev I.V."/>
            <person name="Hibbett D.S."/>
            <person name="Martin F."/>
            <person name="Nordberg H.P."/>
            <person name="Cantor M.N."/>
            <person name="Hua S.X."/>
        </authorList>
    </citation>
    <scope>NUCLEOTIDE SEQUENCE [LARGE SCALE GENOMIC DNA]</scope>
    <source>
        <strain evidence="1 2">441</strain>
    </source>
</reference>
<dbReference type="Proteomes" id="UP000054018">
    <property type="component" value="Unassembled WGS sequence"/>
</dbReference>
<keyword evidence="2" id="KW-1185">Reference proteome</keyword>
<reference evidence="2" key="2">
    <citation type="submission" date="2015-01" db="EMBL/GenBank/DDBJ databases">
        <title>Evolutionary Origins and Diversification of the Mycorrhizal Mutualists.</title>
        <authorList>
            <consortium name="DOE Joint Genome Institute"/>
            <consortium name="Mycorrhizal Genomics Consortium"/>
            <person name="Kohler A."/>
            <person name="Kuo A."/>
            <person name="Nagy L.G."/>
            <person name="Floudas D."/>
            <person name="Copeland A."/>
            <person name="Barry K.W."/>
            <person name="Cichocki N."/>
            <person name="Veneault-Fourrey C."/>
            <person name="LaButti K."/>
            <person name="Lindquist E.A."/>
            <person name="Lipzen A."/>
            <person name="Lundell T."/>
            <person name="Morin E."/>
            <person name="Murat C."/>
            <person name="Riley R."/>
            <person name="Ohm R."/>
            <person name="Sun H."/>
            <person name="Tunlid A."/>
            <person name="Henrissat B."/>
            <person name="Grigoriev I.V."/>
            <person name="Hibbett D.S."/>
            <person name="Martin F."/>
        </authorList>
    </citation>
    <scope>NUCLEOTIDE SEQUENCE [LARGE SCALE GENOMIC DNA]</scope>
    <source>
        <strain evidence="2">441</strain>
    </source>
</reference>
<organism evidence="1 2">
    <name type="scientific">Pisolithus microcarpus 441</name>
    <dbReference type="NCBI Taxonomy" id="765257"/>
    <lineage>
        <taxon>Eukaryota</taxon>
        <taxon>Fungi</taxon>
        <taxon>Dikarya</taxon>
        <taxon>Basidiomycota</taxon>
        <taxon>Agaricomycotina</taxon>
        <taxon>Agaricomycetes</taxon>
        <taxon>Agaricomycetidae</taxon>
        <taxon>Boletales</taxon>
        <taxon>Sclerodermatineae</taxon>
        <taxon>Pisolithaceae</taxon>
        <taxon>Pisolithus</taxon>
    </lineage>
</organism>
<evidence type="ECO:0000313" key="1">
    <source>
        <dbReference type="EMBL" id="KIK10914.1"/>
    </source>
</evidence>
<dbReference type="AlphaFoldDB" id="A0A0C9YA43"/>
<sequence>MSCFCCSPKVPVGLSLGIHSGTDADASALLPDRGTLFCATLGHEGVFAVAPQTNEGANVAEAYHIQTVRRAQTQTIGITMDRDRTRGSSSNGYQGIILLGSLRRTYQLHHGSSPWLTTWSHVS</sequence>
<protein>
    <submittedName>
        <fullName evidence="1">Uncharacterized protein</fullName>
    </submittedName>
</protein>
<evidence type="ECO:0000313" key="2">
    <source>
        <dbReference type="Proteomes" id="UP000054018"/>
    </source>
</evidence>
<name>A0A0C9YA43_9AGAM</name>